<sequence>MRLSLIITTYNWPESLELVLKSIECQTITPEEVIIADDGSTSETKALVSRFQQDSELNIIYSWQEDKGFRAAKSRNKAIAKSNTDYIVLIDGDMILHPRFIEDHISNAKSGYFVQGSRVLLTQNKTKRVLDQQKINFSFFSIGLLNRQNALYSSFFSSLMSRDKNFLGGIKSCNMAFFKQDCIDVNGFNNDFKGWGREDSEFIVRLLNSGIRRKSLHFNAIQYHLWHNENKNTFLNRNDAILQHALFNRLQWCDNGIDRYL</sequence>
<dbReference type="Pfam" id="PF02709">
    <property type="entry name" value="Glyco_transf_7C"/>
    <property type="match status" value="1"/>
</dbReference>
<proteinExistence type="predicted"/>
<dbReference type="PANTHER" id="PTHR43685">
    <property type="entry name" value="GLYCOSYLTRANSFERASE"/>
    <property type="match status" value="1"/>
</dbReference>
<accession>A0A381V416</accession>
<feature type="domain" description="Glycosyltransferase 2-like" evidence="2">
    <location>
        <begin position="4"/>
        <end position="163"/>
    </location>
</feature>
<organism evidence="4">
    <name type="scientific">marine metagenome</name>
    <dbReference type="NCBI Taxonomy" id="408172"/>
    <lineage>
        <taxon>unclassified sequences</taxon>
        <taxon>metagenomes</taxon>
        <taxon>ecological metagenomes</taxon>
    </lineage>
</organism>
<dbReference type="InterPro" id="IPR050834">
    <property type="entry name" value="Glycosyltransf_2"/>
</dbReference>
<dbReference type="CDD" id="cd06420">
    <property type="entry name" value="GT2_Chondriotin_Pol_N"/>
    <property type="match status" value="1"/>
</dbReference>
<gene>
    <name evidence="4" type="ORF">METZ01_LOCUS87959</name>
</gene>
<dbReference type="InterPro" id="IPR001173">
    <property type="entry name" value="Glyco_trans_2-like"/>
</dbReference>
<dbReference type="PANTHER" id="PTHR43685:SF3">
    <property type="entry name" value="SLR2126 PROTEIN"/>
    <property type="match status" value="1"/>
</dbReference>
<dbReference type="EMBL" id="UINC01007792">
    <property type="protein sequence ID" value="SVA35105.1"/>
    <property type="molecule type" value="Genomic_DNA"/>
</dbReference>
<evidence type="ECO:0000256" key="1">
    <source>
        <dbReference type="ARBA" id="ARBA00022679"/>
    </source>
</evidence>
<dbReference type="InterPro" id="IPR027791">
    <property type="entry name" value="Galactosyl_T_C"/>
</dbReference>
<dbReference type="Gene3D" id="3.90.550.10">
    <property type="entry name" value="Spore Coat Polysaccharide Biosynthesis Protein SpsA, Chain A"/>
    <property type="match status" value="1"/>
</dbReference>
<protein>
    <recommendedName>
        <fullName evidence="5">Glycosyltransferase 2-like domain-containing protein</fullName>
    </recommendedName>
</protein>
<dbReference type="GO" id="GO:0016740">
    <property type="term" value="F:transferase activity"/>
    <property type="evidence" value="ECO:0007669"/>
    <property type="project" value="UniProtKB-KW"/>
</dbReference>
<reference evidence="4" key="1">
    <citation type="submission" date="2018-05" db="EMBL/GenBank/DDBJ databases">
        <authorList>
            <person name="Lanie J.A."/>
            <person name="Ng W.-L."/>
            <person name="Kazmierczak K.M."/>
            <person name="Andrzejewski T.M."/>
            <person name="Davidsen T.M."/>
            <person name="Wayne K.J."/>
            <person name="Tettelin H."/>
            <person name="Glass J.I."/>
            <person name="Rusch D."/>
            <person name="Podicherti R."/>
            <person name="Tsui H.-C.T."/>
            <person name="Winkler M.E."/>
        </authorList>
    </citation>
    <scope>NUCLEOTIDE SEQUENCE</scope>
</reference>
<feature type="domain" description="Galactosyltransferase C-terminal" evidence="3">
    <location>
        <begin position="170"/>
        <end position="218"/>
    </location>
</feature>
<evidence type="ECO:0008006" key="5">
    <source>
        <dbReference type="Google" id="ProtNLM"/>
    </source>
</evidence>
<dbReference type="AlphaFoldDB" id="A0A381V416"/>
<dbReference type="SUPFAM" id="SSF53448">
    <property type="entry name" value="Nucleotide-diphospho-sugar transferases"/>
    <property type="match status" value="1"/>
</dbReference>
<name>A0A381V416_9ZZZZ</name>
<dbReference type="InterPro" id="IPR029044">
    <property type="entry name" value="Nucleotide-diphossugar_trans"/>
</dbReference>
<dbReference type="Pfam" id="PF00535">
    <property type="entry name" value="Glycos_transf_2"/>
    <property type="match status" value="1"/>
</dbReference>
<evidence type="ECO:0000259" key="3">
    <source>
        <dbReference type="Pfam" id="PF02709"/>
    </source>
</evidence>
<evidence type="ECO:0000313" key="4">
    <source>
        <dbReference type="EMBL" id="SVA35105.1"/>
    </source>
</evidence>
<evidence type="ECO:0000259" key="2">
    <source>
        <dbReference type="Pfam" id="PF00535"/>
    </source>
</evidence>
<keyword evidence="1" id="KW-0808">Transferase</keyword>